<keyword evidence="4" id="KW-1185">Reference proteome</keyword>
<dbReference type="Proteomes" id="UP000799778">
    <property type="component" value="Unassembled WGS sequence"/>
</dbReference>
<gene>
    <name evidence="3" type="ORF">BU24DRAFT_322789</name>
</gene>
<feature type="region of interest" description="Disordered" evidence="1">
    <location>
        <begin position="314"/>
        <end position="338"/>
    </location>
</feature>
<dbReference type="EMBL" id="ML978076">
    <property type="protein sequence ID" value="KAF2010612.1"/>
    <property type="molecule type" value="Genomic_DNA"/>
</dbReference>
<dbReference type="GeneID" id="54280344"/>
<evidence type="ECO:0000256" key="1">
    <source>
        <dbReference type="SAM" id="MobiDB-lite"/>
    </source>
</evidence>
<dbReference type="OrthoDB" id="64281at2759"/>
<dbReference type="AlphaFoldDB" id="A0A6A5XC93"/>
<organism evidence="3 4">
    <name type="scientific">Aaosphaeria arxii CBS 175.79</name>
    <dbReference type="NCBI Taxonomy" id="1450172"/>
    <lineage>
        <taxon>Eukaryota</taxon>
        <taxon>Fungi</taxon>
        <taxon>Dikarya</taxon>
        <taxon>Ascomycota</taxon>
        <taxon>Pezizomycotina</taxon>
        <taxon>Dothideomycetes</taxon>
        <taxon>Pleosporomycetidae</taxon>
        <taxon>Pleosporales</taxon>
        <taxon>Pleosporales incertae sedis</taxon>
        <taxon>Aaosphaeria</taxon>
    </lineage>
</organism>
<sequence length="338" mass="37064">VALVALPAALGHSWIEQVRAVNSDGQYVGEYGYPRGFVSKNAPGYDGEKDMVYLLPPLETQPPFINSSHLLCHPNQREQTQNDQFPRVKGTAGGYLALRYAENGHVSNPSPLNGHTPGTVEFQRRENGGSIFVYGTTDPKPDETIANVLQWTTDGRGGDRGGVLLTVNDFDDGRCYEINPVTEHGERMKAFPNYAQGQAPQGSANARPGDFPLMCETNVELPKDAPNGKPYTLYWVWQWPFDPNPKSQFFPNGKDEYYTTCLDVDIVETVKEESKLQFALAPQDAMENAVRDFKNRKALIMNAMEGEVGPVFSGKPTPTAGVPPASQGTLVPSAPPYA</sequence>
<evidence type="ECO:0000313" key="4">
    <source>
        <dbReference type="Proteomes" id="UP000799778"/>
    </source>
</evidence>
<protein>
    <recommendedName>
        <fullName evidence="2">DUF7492 domain-containing protein</fullName>
    </recommendedName>
</protein>
<reference evidence="3" key="1">
    <citation type="journal article" date="2020" name="Stud. Mycol.">
        <title>101 Dothideomycetes genomes: a test case for predicting lifestyles and emergence of pathogens.</title>
        <authorList>
            <person name="Haridas S."/>
            <person name="Albert R."/>
            <person name="Binder M."/>
            <person name="Bloem J."/>
            <person name="Labutti K."/>
            <person name="Salamov A."/>
            <person name="Andreopoulos B."/>
            <person name="Baker S."/>
            <person name="Barry K."/>
            <person name="Bills G."/>
            <person name="Bluhm B."/>
            <person name="Cannon C."/>
            <person name="Castanera R."/>
            <person name="Culley D."/>
            <person name="Daum C."/>
            <person name="Ezra D."/>
            <person name="Gonzalez J."/>
            <person name="Henrissat B."/>
            <person name="Kuo A."/>
            <person name="Liang C."/>
            <person name="Lipzen A."/>
            <person name="Lutzoni F."/>
            <person name="Magnuson J."/>
            <person name="Mondo S."/>
            <person name="Nolan M."/>
            <person name="Ohm R."/>
            <person name="Pangilinan J."/>
            <person name="Park H.-J."/>
            <person name="Ramirez L."/>
            <person name="Alfaro M."/>
            <person name="Sun H."/>
            <person name="Tritt A."/>
            <person name="Yoshinaga Y."/>
            <person name="Zwiers L.-H."/>
            <person name="Turgeon B."/>
            <person name="Goodwin S."/>
            <person name="Spatafora J."/>
            <person name="Crous P."/>
            <person name="Grigoriev I."/>
        </authorList>
    </citation>
    <scope>NUCLEOTIDE SEQUENCE</scope>
    <source>
        <strain evidence="3">CBS 175.79</strain>
    </source>
</reference>
<feature type="domain" description="DUF7492" evidence="2">
    <location>
        <begin position="10"/>
        <end position="287"/>
    </location>
</feature>
<dbReference type="RefSeq" id="XP_033378951.1">
    <property type="nucleotide sequence ID" value="XM_033522947.1"/>
</dbReference>
<feature type="non-terminal residue" evidence="3">
    <location>
        <position position="1"/>
    </location>
</feature>
<evidence type="ECO:0000313" key="3">
    <source>
        <dbReference type="EMBL" id="KAF2010612.1"/>
    </source>
</evidence>
<dbReference type="InterPro" id="IPR055915">
    <property type="entry name" value="DUF7492"/>
</dbReference>
<evidence type="ECO:0000259" key="2">
    <source>
        <dbReference type="Pfam" id="PF24320"/>
    </source>
</evidence>
<dbReference type="Pfam" id="PF24320">
    <property type="entry name" value="DUF7492"/>
    <property type="match status" value="1"/>
</dbReference>
<proteinExistence type="predicted"/>
<feature type="non-terminal residue" evidence="3">
    <location>
        <position position="338"/>
    </location>
</feature>
<accession>A0A6A5XC93</accession>
<name>A0A6A5XC93_9PLEO</name>